<dbReference type="PANTHER" id="PTHR22916:SF3">
    <property type="entry name" value="UDP-GLCNAC:BETAGAL BETA-1,3-N-ACETYLGLUCOSAMINYLTRANSFERASE-LIKE PROTEIN 1"/>
    <property type="match status" value="1"/>
</dbReference>
<keyword evidence="2" id="KW-0808">Transferase</keyword>
<dbReference type="PATRIC" id="fig|1198232.3.peg.462"/>
<dbReference type="EMBL" id="CP005996">
    <property type="protein sequence ID" value="AGS38793.1"/>
    <property type="molecule type" value="Genomic_DNA"/>
</dbReference>
<evidence type="ECO:0000313" key="3">
    <source>
        <dbReference type="Proteomes" id="UP000015380"/>
    </source>
</evidence>
<reference evidence="3" key="2">
    <citation type="journal article" date="2016" name="Environ. Microbiol. Rep.">
        <title>Analysis of defence systems and a conjugative IncP-1 plasmid in the marine polyaromatic hydrocarbons-degrading bacterium Cycloclasticus sp. 78-ME.</title>
        <authorList>
            <person name="Yakimov M.M."/>
            <person name="Crisafi F."/>
            <person name="Messina E."/>
            <person name="Smedile F."/>
            <person name="Lopatina A."/>
            <person name="Denaro R."/>
            <person name="Pieper D.H."/>
            <person name="Golyshin P.N."/>
            <person name="Giuliano L."/>
        </authorList>
    </citation>
    <scope>NUCLEOTIDE SEQUENCE [LARGE SCALE GENOMIC DNA]</scope>
    <source>
        <strain evidence="3">78-ME</strain>
    </source>
</reference>
<dbReference type="CDD" id="cd00761">
    <property type="entry name" value="Glyco_tranf_GTA_type"/>
    <property type="match status" value="1"/>
</dbReference>
<proteinExistence type="predicted"/>
<name>S5TUU8_9GAMM</name>
<dbReference type="Pfam" id="PF00535">
    <property type="entry name" value="Glycos_transf_2"/>
    <property type="match status" value="1"/>
</dbReference>
<gene>
    <name evidence="2" type="ORF">CYCME_0452</name>
</gene>
<dbReference type="Proteomes" id="UP000015380">
    <property type="component" value="Chromosome"/>
</dbReference>
<dbReference type="eggNOG" id="COG0463">
    <property type="taxonomic scope" value="Bacteria"/>
</dbReference>
<dbReference type="Gene3D" id="3.90.550.10">
    <property type="entry name" value="Spore Coat Polysaccharide Biosynthesis Protein SpsA, Chain A"/>
    <property type="match status" value="1"/>
</dbReference>
<dbReference type="PANTHER" id="PTHR22916">
    <property type="entry name" value="GLYCOSYLTRANSFERASE"/>
    <property type="match status" value="1"/>
</dbReference>
<keyword evidence="3" id="KW-1185">Reference proteome</keyword>
<feature type="domain" description="Glycosyltransferase 2-like" evidence="1">
    <location>
        <begin position="6"/>
        <end position="166"/>
    </location>
</feature>
<evidence type="ECO:0000259" key="1">
    <source>
        <dbReference type="Pfam" id="PF00535"/>
    </source>
</evidence>
<sequence>MSEDISIIMAIYNHENTLAEAIESALMQVMPYKSVIYCLNDASTDRSGEIASSYEKKYPDRVKVYTSPENLGSGKKSFLYHRPPVKGRYWCLLAGDDYWTSSDKLRQQIGFLDSHLDYVGCSCNTIMKNEVTGDESIIEPSRNTWNLFDLILLNHKYAQYVHTTSIIWRNIYSDNDTFLPPGFKKEYAHGDVMLSHMMLDSGGKMKNIPEVMSCYRVTGKGVWTSKSQNKQENINKSLKKYIYRSLPFKYKVYLYLELVWRNSGKLKKLFPGPVNE</sequence>
<dbReference type="KEGG" id="cza:CYCME_0452"/>
<evidence type="ECO:0000313" key="2">
    <source>
        <dbReference type="EMBL" id="AGS38793.1"/>
    </source>
</evidence>
<dbReference type="InterPro" id="IPR029044">
    <property type="entry name" value="Nucleotide-diphossugar_trans"/>
</dbReference>
<accession>S5TUU8</accession>
<dbReference type="HOGENOM" id="CLU_025996_4_1_6"/>
<dbReference type="InterPro" id="IPR001173">
    <property type="entry name" value="Glyco_trans_2-like"/>
</dbReference>
<dbReference type="SUPFAM" id="SSF53448">
    <property type="entry name" value="Nucleotide-diphospho-sugar transferases"/>
    <property type="match status" value="1"/>
</dbReference>
<protein>
    <submittedName>
        <fullName evidence="2">Glycosyltransferases involved in cell wall biogenesis</fullName>
    </submittedName>
</protein>
<dbReference type="RefSeq" id="WP_020932010.1">
    <property type="nucleotide sequence ID" value="NC_021917.1"/>
</dbReference>
<dbReference type="GO" id="GO:0016758">
    <property type="term" value="F:hexosyltransferase activity"/>
    <property type="evidence" value="ECO:0007669"/>
    <property type="project" value="UniProtKB-ARBA"/>
</dbReference>
<dbReference type="AlphaFoldDB" id="S5TUU8"/>
<organism evidence="2 3">
    <name type="scientific">Cycloclasticus zancles 78-ME</name>
    <dbReference type="NCBI Taxonomy" id="1198232"/>
    <lineage>
        <taxon>Bacteria</taxon>
        <taxon>Pseudomonadati</taxon>
        <taxon>Pseudomonadota</taxon>
        <taxon>Gammaproteobacteria</taxon>
        <taxon>Thiotrichales</taxon>
        <taxon>Piscirickettsiaceae</taxon>
        <taxon>Cycloclasticus</taxon>
    </lineage>
</organism>
<reference evidence="2 3" key="1">
    <citation type="submission" date="2013-05" db="EMBL/GenBank/DDBJ databases">
        <title>Between feast and famine: a lifestyle of most important marine PAH-degrading bacterium Cycloclasticus sp. 7ME.</title>
        <authorList>
            <person name="Yakimov M.M."/>
            <person name="Messina E."/>
            <person name="Genovese M."/>
            <person name="Denaro R."/>
            <person name="Crisafi F."/>
            <person name="Russo D."/>
            <person name="Cappello S."/>
            <person name="Santisi S."/>
            <person name="Smedile F."/>
            <person name="Golyshina O.V."/>
            <person name="Tran H."/>
            <person name="Pieper D.H."/>
            <person name="Golyshin P.N."/>
            <person name="Giuliano L."/>
        </authorList>
    </citation>
    <scope>NUCLEOTIDE SEQUENCE [LARGE SCALE GENOMIC DNA]</scope>
    <source>
        <strain evidence="2 3">78-ME</strain>
    </source>
</reference>